<dbReference type="PANTHER" id="PTHR30012">
    <property type="entry name" value="GENERAL SECRETION PATHWAY PROTEIN"/>
    <property type="match status" value="1"/>
</dbReference>
<keyword evidence="7 8" id="KW-0472">Membrane</keyword>
<dbReference type="PRINTS" id="PR00812">
    <property type="entry name" value="BCTERIALGSPF"/>
</dbReference>
<dbReference type="AlphaFoldDB" id="A0A090J2U3"/>
<protein>
    <submittedName>
        <fullName evidence="10">Type II secretion system protein</fullName>
    </submittedName>
</protein>
<comment type="similarity">
    <text evidence="2">Belongs to the GSP F family.</text>
</comment>
<sequence>MAIYKYIGRSKEGKLKRGTVDAINKTQAINKLREQGISPRELTEAKGVLNKEITIGHQVKQQDFVIYCRQFATLIRAGVSIVDSTNILAKQTESKALKKVLMAIEEDIRSGIPFSDAAGKYPKVFPQIFVNMVRAGEATGNLDESLDRLATYLEKQYDLKKKVQSTMAYPITLIIVIIAVVIFLMVTIIPNFTDMFSQFDAELPRITKFMLGVSNVVQKLWWLVILIVLAIGFLFAFMMRQNKAFHYGVHVAMLKAPIFGKLLQKSAIARMSRTLASLFSSSVPILQALTIVEKVVNNPVIGKIVLEARDSLEKGNKLSEPLEKSWVIPPLVTQMVAIGEETGSLDFMLEKIADFYEAEVDRSVDTLKSLIEPVMIILLAVVVGTIILSIMVPMFTIYQQI</sequence>
<evidence type="ECO:0000256" key="8">
    <source>
        <dbReference type="SAM" id="Phobius"/>
    </source>
</evidence>
<dbReference type="InterPro" id="IPR003004">
    <property type="entry name" value="GspF/PilC"/>
</dbReference>
<comment type="subcellular location">
    <subcellularLocation>
        <location evidence="1">Cell inner membrane</location>
        <topology evidence="1">Multi-pass membrane protein</topology>
    </subcellularLocation>
</comment>
<feature type="transmembrane region" description="Helical" evidence="8">
    <location>
        <begin position="376"/>
        <end position="398"/>
    </location>
</feature>
<evidence type="ECO:0000256" key="6">
    <source>
        <dbReference type="ARBA" id="ARBA00022989"/>
    </source>
</evidence>
<dbReference type="PANTHER" id="PTHR30012:SF0">
    <property type="entry name" value="TYPE II SECRETION SYSTEM PROTEIN F-RELATED"/>
    <property type="match status" value="1"/>
</dbReference>
<evidence type="ECO:0000313" key="10">
    <source>
        <dbReference type="EMBL" id="CEE02190.1"/>
    </source>
</evidence>
<dbReference type="Pfam" id="PF00482">
    <property type="entry name" value="T2SSF"/>
    <property type="match status" value="2"/>
</dbReference>
<evidence type="ECO:0000256" key="2">
    <source>
        <dbReference type="ARBA" id="ARBA00005745"/>
    </source>
</evidence>
<dbReference type="Proteomes" id="UP000040576">
    <property type="component" value="Unassembled WGS sequence"/>
</dbReference>
<evidence type="ECO:0000256" key="7">
    <source>
        <dbReference type="ARBA" id="ARBA00023136"/>
    </source>
</evidence>
<dbReference type="GO" id="GO:0015628">
    <property type="term" value="P:protein secretion by the type II secretion system"/>
    <property type="evidence" value="ECO:0007669"/>
    <property type="project" value="TreeGrafter"/>
</dbReference>
<reference evidence="10 11" key="1">
    <citation type="submission" date="2014-07" db="EMBL/GenBank/DDBJ databases">
        <authorList>
            <person name="Wibberg Daniel"/>
        </authorList>
    </citation>
    <scope>NUCLEOTIDE SEQUENCE [LARGE SCALE GENOMIC DNA]</scope>
</reference>
<feature type="domain" description="Type II secretion system protein GspF" evidence="9">
    <location>
        <begin position="272"/>
        <end position="393"/>
    </location>
</feature>
<keyword evidence="5 8" id="KW-0812">Transmembrane</keyword>
<dbReference type="RefSeq" id="WP_034771463.1">
    <property type="nucleotide sequence ID" value="NZ_CCRF01000066.1"/>
</dbReference>
<keyword evidence="11" id="KW-1185">Reference proteome</keyword>
<evidence type="ECO:0000313" key="11">
    <source>
        <dbReference type="Proteomes" id="UP000040576"/>
    </source>
</evidence>
<feature type="transmembrane region" description="Helical" evidence="8">
    <location>
        <begin position="220"/>
        <end position="238"/>
    </location>
</feature>
<evidence type="ECO:0000256" key="4">
    <source>
        <dbReference type="ARBA" id="ARBA00022519"/>
    </source>
</evidence>
<dbReference type="EMBL" id="CCRF01000066">
    <property type="protein sequence ID" value="CEE02190.1"/>
    <property type="molecule type" value="Genomic_DNA"/>
</dbReference>
<feature type="transmembrane region" description="Helical" evidence="8">
    <location>
        <begin position="167"/>
        <end position="189"/>
    </location>
</feature>
<proteinExistence type="inferred from homology"/>
<evidence type="ECO:0000259" key="9">
    <source>
        <dbReference type="Pfam" id="PF00482"/>
    </source>
</evidence>
<keyword evidence="3" id="KW-1003">Cell membrane</keyword>
<name>A0A090J2U3_9BACI</name>
<dbReference type="FunFam" id="1.20.81.30:FF:000001">
    <property type="entry name" value="Type II secretion system protein F"/>
    <property type="match status" value="2"/>
</dbReference>
<keyword evidence="6 8" id="KW-1133">Transmembrane helix</keyword>
<accession>A0A090J2U3</accession>
<evidence type="ECO:0000256" key="5">
    <source>
        <dbReference type="ARBA" id="ARBA00022692"/>
    </source>
</evidence>
<feature type="domain" description="Type II secretion system protein GspF" evidence="9">
    <location>
        <begin position="67"/>
        <end position="190"/>
    </location>
</feature>
<evidence type="ECO:0000256" key="3">
    <source>
        <dbReference type="ARBA" id="ARBA00022475"/>
    </source>
</evidence>
<dbReference type="InterPro" id="IPR042094">
    <property type="entry name" value="T2SS_GspF_sf"/>
</dbReference>
<dbReference type="Gene3D" id="1.20.81.30">
    <property type="entry name" value="Type II secretion system (T2SS), domain F"/>
    <property type="match status" value="2"/>
</dbReference>
<gene>
    <name evidence="10" type="ORF">BT1A1_2370</name>
</gene>
<dbReference type="GO" id="GO:0005886">
    <property type="term" value="C:plasma membrane"/>
    <property type="evidence" value="ECO:0007669"/>
    <property type="project" value="UniProtKB-SubCell"/>
</dbReference>
<dbReference type="InterPro" id="IPR018076">
    <property type="entry name" value="T2SS_GspF_dom"/>
</dbReference>
<evidence type="ECO:0000256" key="1">
    <source>
        <dbReference type="ARBA" id="ARBA00004429"/>
    </source>
</evidence>
<keyword evidence="4" id="KW-0997">Cell inner membrane</keyword>
<organism evidence="10 11">
    <name type="scientific">Caldibacillus thermoamylovorans</name>
    <dbReference type="NCBI Taxonomy" id="35841"/>
    <lineage>
        <taxon>Bacteria</taxon>
        <taxon>Bacillati</taxon>
        <taxon>Bacillota</taxon>
        <taxon>Bacilli</taxon>
        <taxon>Bacillales</taxon>
        <taxon>Bacillaceae</taxon>
        <taxon>Caldibacillus</taxon>
    </lineage>
</organism>